<evidence type="ECO:0000313" key="1">
    <source>
        <dbReference type="EMBL" id="CAI5452910.1"/>
    </source>
</evidence>
<name>A0A9P1IXH8_9PELO</name>
<reference evidence="1" key="1">
    <citation type="submission" date="2022-11" db="EMBL/GenBank/DDBJ databases">
        <authorList>
            <person name="Kikuchi T."/>
        </authorList>
    </citation>
    <scope>NUCLEOTIDE SEQUENCE</scope>
    <source>
        <strain evidence="1">PS1010</strain>
    </source>
</reference>
<dbReference type="EMBL" id="CANHGI010000005">
    <property type="protein sequence ID" value="CAI5452910.1"/>
    <property type="molecule type" value="Genomic_DNA"/>
</dbReference>
<comment type="caution">
    <text evidence="1">The sequence shown here is derived from an EMBL/GenBank/DDBJ whole genome shotgun (WGS) entry which is preliminary data.</text>
</comment>
<protein>
    <submittedName>
        <fullName evidence="1">Uncharacterized protein</fullName>
    </submittedName>
</protein>
<gene>
    <name evidence="1" type="ORF">CAMP_LOCUS15547</name>
</gene>
<dbReference type="Proteomes" id="UP001152747">
    <property type="component" value="Unassembled WGS sequence"/>
</dbReference>
<dbReference type="AlphaFoldDB" id="A0A9P1IXH8"/>
<sequence length="82" mass="9693">MELDMLTQCYCSDSLAKSANLLAPSLTCQRINESEDSINQFNNFKKIMECQERASRRRLKTTWSPSQILTELRRIHFNFMMK</sequence>
<organism evidence="1 2">
    <name type="scientific">Caenorhabditis angaria</name>
    <dbReference type="NCBI Taxonomy" id="860376"/>
    <lineage>
        <taxon>Eukaryota</taxon>
        <taxon>Metazoa</taxon>
        <taxon>Ecdysozoa</taxon>
        <taxon>Nematoda</taxon>
        <taxon>Chromadorea</taxon>
        <taxon>Rhabditida</taxon>
        <taxon>Rhabditina</taxon>
        <taxon>Rhabditomorpha</taxon>
        <taxon>Rhabditoidea</taxon>
        <taxon>Rhabditidae</taxon>
        <taxon>Peloderinae</taxon>
        <taxon>Caenorhabditis</taxon>
    </lineage>
</organism>
<proteinExistence type="predicted"/>
<evidence type="ECO:0000313" key="2">
    <source>
        <dbReference type="Proteomes" id="UP001152747"/>
    </source>
</evidence>
<accession>A0A9P1IXH8</accession>
<keyword evidence="2" id="KW-1185">Reference proteome</keyword>